<organism evidence="2 3">
    <name type="scientific">Winogradskyella endarachnes</name>
    <dbReference type="NCBI Taxonomy" id="2681965"/>
    <lineage>
        <taxon>Bacteria</taxon>
        <taxon>Pseudomonadati</taxon>
        <taxon>Bacteroidota</taxon>
        <taxon>Flavobacteriia</taxon>
        <taxon>Flavobacteriales</taxon>
        <taxon>Flavobacteriaceae</taxon>
        <taxon>Winogradskyella</taxon>
    </lineage>
</organism>
<accession>A0A6L6U4U0</accession>
<feature type="chain" id="PRO_5026980043" description="Nuclear transport factor 2 family protein" evidence="1">
    <location>
        <begin position="18"/>
        <end position="173"/>
    </location>
</feature>
<proteinExistence type="predicted"/>
<dbReference type="EMBL" id="WOWS01000001">
    <property type="protein sequence ID" value="MUU76869.1"/>
    <property type="molecule type" value="Genomic_DNA"/>
</dbReference>
<evidence type="ECO:0000256" key="1">
    <source>
        <dbReference type="SAM" id="SignalP"/>
    </source>
</evidence>
<dbReference type="SUPFAM" id="SSF54427">
    <property type="entry name" value="NTF2-like"/>
    <property type="match status" value="1"/>
</dbReference>
<dbReference type="Proteomes" id="UP000478208">
    <property type="component" value="Unassembled WGS sequence"/>
</dbReference>
<reference evidence="2 3" key="1">
    <citation type="submission" date="2019-12" db="EMBL/GenBank/DDBJ databases">
        <authorList>
            <person name="Li J."/>
        </authorList>
    </citation>
    <scope>NUCLEOTIDE SEQUENCE [LARGE SCALE GENOMIC DNA]</scope>
    <source>
        <strain evidence="2 3">HL2-2</strain>
    </source>
</reference>
<sequence>MKKITLILLLFSISLSAQEEKKDYSSKVATIDSTIATLYSVISGDKGVKRDWDLFKHLFQKDAKLIATNKNKNGESVVKYMSPDDYISTAGNWLVENGFHEVEISRKTQTFGNIAHVFTTYQAFKSKDDTTPFMRGINSVQLFNDGKRWWIINIYWTQESEENPIPEKYLTTD</sequence>
<protein>
    <recommendedName>
        <fullName evidence="4">Nuclear transport factor 2 family protein</fullName>
    </recommendedName>
</protein>
<evidence type="ECO:0000313" key="2">
    <source>
        <dbReference type="EMBL" id="MUU76869.1"/>
    </source>
</evidence>
<keyword evidence="3" id="KW-1185">Reference proteome</keyword>
<feature type="signal peptide" evidence="1">
    <location>
        <begin position="1"/>
        <end position="17"/>
    </location>
</feature>
<dbReference type="Gene3D" id="3.10.450.50">
    <property type="match status" value="1"/>
</dbReference>
<dbReference type="RefSeq" id="WP_157361321.1">
    <property type="nucleotide sequence ID" value="NZ_WOWS01000001.1"/>
</dbReference>
<dbReference type="InterPro" id="IPR032710">
    <property type="entry name" value="NTF2-like_dom_sf"/>
</dbReference>
<evidence type="ECO:0000313" key="3">
    <source>
        <dbReference type="Proteomes" id="UP000478208"/>
    </source>
</evidence>
<comment type="caution">
    <text evidence="2">The sequence shown here is derived from an EMBL/GenBank/DDBJ whole genome shotgun (WGS) entry which is preliminary data.</text>
</comment>
<keyword evidence="1" id="KW-0732">Signal</keyword>
<dbReference type="AlphaFoldDB" id="A0A6L6U4U0"/>
<name>A0A6L6U4U0_9FLAO</name>
<evidence type="ECO:0008006" key="4">
    <source>
        <dbReference type="Google" id="ProtNLM"/>
    </source>
</evidence>
<gene>
    <name evidence="2" type="ORF">GN138_00285</name>
</gene>